<dbReference type="STRING" id="425514.SAMN05443550_10132"/>
<protein>
    <submittedName>
        <fullName evidence="1">Transcriptional regulator, AbiEi antitoxin, Type IV TA system</fullName>
    </submittedName>
</protein>
<dbReference type="OrthoDB" id="9798269at2"/>
<evidence type="ECO:0000313" key="2">
    <source>
        <dbReference type="Proteomes" id="UP000198850"/>
    </source>
</evidence>
<dbReference type="RefSeq" id="WP_090554072.1">
    <property type="nucleotide sequence ID" value="NZ_FNRA01000001.1"/>
</dbReference>
<reference evidence="1 2" key="1">
    <citation type="submission" date="2016-10" db="EMBL/GenBank/DDBJ databases">
        <authorList>
            <person name="de Groot N.N."/>
        </authorList>
    </citation>
    <scope>NUCLEOTIDE SEQUENCE [LARGE SCALE GENOMIC DNA]</scope>
    <source>
        <strain evidence="1 2">DSM 19033</strain>
    </source>
</reference>
<proteinExistence type="predicted"/>
<organism evidence="1 2">
    <name type="scientific">Pedobacter hartonius</name>
    <dbReference type="NCBI Taxonomy" id="425514"/>
    <lineage>
        <taxon>Bacteria</taxon>
        <taxon>Pseudomonadati</taxon>
        <taxon>Bacteroidota</taxon>
        <taxon>Sphingobacteriia</taxon>
        <taxon>Sphingobacteriales</taxon>
        <taxon>Sphingobacteriaceae</taxon>
        <taxon>Pedobacter</taxon>
    </lineage>
</organism>
<name>A0A1H3VZX2_9SPHI</name>
<gene>
    <name evidence="1" type="ORF">SAMN05443550_10132</name>
</gene>
<evidence type="ECO:0000313" key="1">
    <source>
        <dbReference type="EMBL" id="SDZ80270.1"/>
    </source>
</evidence>
<dbReference type="AlphaFoldDB" id="A0A1H3VZX2"/>
<dbReference type="Proteomes" id="UP000198850">
    <property type="component" value="Unassembled WGS sequence"/>
</dbReference>
<sequence length="212" mass="23656">MDIQTALRELSNQPLTHQLLADLLKDYKRPNDKILSLKADNLIEPVKKGLYIAGRSLSAERPESALLANHILGPSYLSMESALAHYGLIPEKVFAVTSMTTKASRKFQTNIGLYIYTNLSLPYYAFGLATVSLSKDQQAIIAIPEKALCDKIATTAGITLRSQSSARDYVFGNLRMEEEDLAEFDLNAMSSWLENAPKRESLEMLIKMIEKI</sequence>
<dbReference type="EMBL" id="FNRA01000001">
    <property type="protein sequence ID" value="SDZ80270.1"/>
    <property type="molecule type" value="Genomic_DNA"/>
</dbReference>
<accession>A0A1H3VZX2</accession>
<keyword evidence="2" id="KW-1185">Reference proteome</keyword>